<reference evidence="5" key="2">
    <citation type="submission" date="2020-11" db="EMBL/GenBank/DDBJ databases">
        <title>Description of novel Gluconobacter species.</title>
        <authorList>
            <person name="Cleenwerck I."/>
            <person name="Cnockaert M."/>
            <person name="Borremans W."/>
            <person name="Wieme A.D."/>
            <person name="De Vuyst L."/>
            <person name="Vandamme P."/>
        </authorList>
    </citation>
    <scope>NUCLEOTIDE SEQUENCE</scope>
    <source>
        <strain evidence="5">R71697</strain>
    </source>
</reference>
<dbReference type="InterPro" id="IPR000843">
    <property type="entry name" value="HTH_LacI"/>
</dbReference>
<dbReference type="InterPro" id="IPR028082">
    <property type="entry name" value="Peripla_BP_I"/>
</dbReference>
<dbReference type="Gene3D" id="1.10.260.40">
    <property type="entry name" value="lambda repressor-like DNA-binding domains"/>
    <property type="match status" value="1"/>
</dbReference>
<feature type="domain" description="HTH lacI-type" evidence="4">
    <location>
        <begin position="10"/>
        <end position="65"/>
    </location>
</feature>
<evidence type="ECO:0000256" key="3">
    <source>
        <dbReference type="ARBA" id="ARBA00023163"/>
    </source>
</evidence>
<dbReference type="InterPro" id="IPR010982">
    <property type="entry name" value="Lambda_DNA-bd_dom_sf"/>
</dbReference>
<dbReference type="InterPro" id="IPR046335">
    <property type="entry name" value="LacI/GalR-like_sensor"/>
</dbReference>
<dbReference type="SMART" id="SM00354">
    <property type="entry name" value="HTH_LACI"/>
    <property type="match status" value="1"/>
</dbReference>
<dbReference type="AlphaFoldDB" id="A0A9Q2ITT1"/>
<keyword evidence="3" id="KW-0804">Transcription</keyword>
<dbReference type="Pfam" id="PF13377">
    <property type="entry name" value="Peripla_BP_3"/>
    <property type="match status" value="1"/>
</dbReference>
<keyword evidence="1" id="KW-0805">Transcription regulation</keyword>
<gene>
    <name evidence="5" type="ORF">HKD32_14145</name>
</gene>
<protein>
    <submittedName>
        <fullName evidence="5">LacI family transcriptional regulator</fullName>
    </submittedName>
</protein>
<dbReference type="GO" id="GO:0003700">
    <property type="term" value="F:DNA-binding transcription factor activity"/>
    <property type="evidence" value="ECO:0007669"/>
    <property type="project" value="TreeGrafter"/>
</dbReference>
<dbReference type="PANTHER" id="PTHR30146:SF138">
    <property type="entry name" value="TRANSCRIPTIONAL REGULATORY PROTEIN"/>
    <property type="match status" value="1"/>
</dbReference>
<dbReference type="Pfam" id="PF00356">
    <property type="entry name" value="LacI"/>
    <property type="match status" value="1"/>
</dbReference>
<dbReference type="Proteomes" id="UP000661006">
    <property type="component" value="Unassembled WGS sequence"/>
</dbReference>
<dbReference type="PANTHER" id="PTHR30146">
    <property type="entry name" value="LACI-RELATED TRANSCRIPTIONAL REPRESSOR"/>
    <property type="match status" value="1"/>
</dbReference>
<evidence type="ECO:0000256" key="1">
    <source>
        <dbReference type="ARBA" id="ARBA00023015"/>
    </source>
</evidence>
<dbReference type="GeneID" id="81475833"/>
<dbReference type="CDD" id="cd06279">
    <property type="entry name" value="PBP1_LacI-like"/>
    <property type="match status" value="1"/>
</dbReference>
<dbReference type="Gene3D" id="3.40.50.2300">
    <property type="match status" value="2"/>
</dbReference>
<proteinExistence type="predicted"/>
<evidence type="ECO:0000313" key="5">
    <source>
        <dbReference type="EMBL" id="MBF0871968.1"/>
    </source>
</evidence>
<dbReference type="SUPFAM" id="SSF53822">
    <property type="entry name" value="Periplasmic binding protein-like I"/>
    <property type="match status" value="1"/>
</dbReference>
<sequence length="363" mass="39406">MSQKPRRLHVTLKDVAAHIGVSHTTVSNAFSRPEKLSSDLRQKIFKTARELGYSGPDPAAQQLRKGQIGAVGLVLSHDLHYAVSDPAGLAVLRGVTKAYQSHPTNLLLIASHDKEAEGPCAAIPSHAAVDSMILYSLATNSHTVERASRRGIPLVTIDQPRISGAGFVGVDPTSGINAAVQHMLQLGHRRFGILSLKLAPDRKTGFVSKERLAASQYEMVLTRLDAYRQAFLHAGFEPEECPIWECGEAIEESALKGTMKLLQAPSKPTVIIALSDRLAIAAIKAVQAIGLSVPNDISIVGFDDIPEAEVHKLTTIRQPHEEKGQQAVKILQKKNSCQEVILQSTYIERNTVGISSEKYSRNS</sequence>
<comment type="caution">
    <text evidence="5">The sequence shown here is derived from an EMBL/GenBank/DDBJ whole genome shotgun (WGS) entry which is preliminary data.</text>
</comment>
<dbReference type="CDD" id="cd01392">
    <property type="entry name" value="HTH_LacI"/>
    <property type="match status" value="1"/>
</dbReference>
<dbReference type="GO" id="GO:0000976">
    <property type="term" value="F:transcription cis-regulatory region binding"/>
    <property type="evidence" value="ECO:0007669"/>
    <property type="project" value="TreeGrafter"/>
</dbReference>
<dbReference type="EMBL" id="JABCQN010000010">
    <property type="protein sequence ID" value="MBF0871968.1"/>
    <property type="molecule type" value="Genomic_DNA"/>
</dbReference>
<keyword evidence="2" id="KW-0238">DNA-binding</keyword>
<name>A0A9Q2ITT1_GLUJA</name>
<dbReference type="RefSeq" id="WP_167347189.1">
    <property type="nucleotide sequence ID" value="NZ_JABCQN010000010.1"/>
</dbReference>
<accession>A0A9Q2ITT1</accession>
<evidence type="ECO:0000256" key="2">
    <source>
        <dbReference type="ARBA" id="ARBA00023125"/>
    </source>
</evidence>
<organism evidence="5 6">
    <name type="scientific">Gluconobacter japonicus</name>
    <dbReference type="NCBI Taxonomy" id="376620"/>
    <lineage>
        <taxon>Bacteria</taxon>
        <taxon>Pseudomonadati</taxon>
        <taxon>Pseudomonadota</taxon>
        <taxon>Alphaproteobacteria</taxon>
        <taxon>Acetobacterales</taxon>
        <taxon>Acetobacteraceae</taxon>
        <taxon>Gluconobacter</taxon>
    </lineage>
</organism>
<dbReference type="SUPFAM" id="SSF47413">
    <property type="entry name" value="lambda repressor-like DNA-binding domains"/>
    <property type="match status" value="1"/>
</dbReference>
<evidence type="ECO:0000259" key="4">
    <source>
        <dbReference type="PROSITE" id="PS50932"/>
    </source>
</evidence>
<evidence type="ECO:0000313" key="6">
    <source>
        <dbReference type="Proteomes" id="UP000661006"/>
    </source>
</evidence>
<dbReference type="PROSITE" id="PS50932">
    <property type="entry name" value="HTH_LACI_2"/>
    <property type="match status" value="1"/>
</dbReference>
<reference evidence="5" key="1">
    <citation type="submission" date="2020-04" db="EMBL/GenBank/DDBJ databases">
        <authorList>
            <person name="Sombolestani A."/>
        </authorList>
    </citation>
    <scope>NUCLEOTIDE SEQUENCE</scope>
    <source>
        <strain evidence="5">R71697</strain>
    </source>
</reference>